<dbReference type="GO" id="GO:0005506">
    <property type="term" value="F:iron ion binding"/>
    <property type="evidence" value="ECO:0007669"/>
    <property type="project" value="InterPro"/>
</dbReference>
<dbReference type="Gene3D" id="3.90.1170.50">
    <property type="entry name" value="Aldehyde oxidase/xanthine dehydrogenase, a/b hammerhead"/>
    <property type="match status" value="1"/>
</dbReference>
<evidence type="ECO:0000256" key="3">
    <source>
        <dbReference type="SAM" id="MobiDB-lite"/>
    </source>
</evidence>
<dbReference type="InterPro" id="IPR046867">
    <property type="entry name" value="AldOxase/xan_DH_MoCoBD2"/>
</dbReference>
<dbReference type="GO" id="GO:0016491">
    <property type="term" value="F:oxidoreductase activity"/>
    <property type="evidence" value="ECO:0007669"/>
    <property type="project" value="UniProtKB-KW"/>
</dbReference>
<gene>
    <name evidence="5" type="ORF">ABEG18_01945</name>
</gene>
<dbReference type="InterPro" id="IPR036856">
    <property type="entry name" value="Ald_Oxase/Xan_DH_a/b_sf"/>
</dbReference>
<reference evidence="5" key="1">
    <citation type="submission" date="2024-05" db="EMBL/GenBank/DDBJ databases">
        <authorList>
            <person name="Kim S."/>
            <person name="Heo J."/>
            <person name="Choi H."/>
            <person name="Choi Y."/>
            <person name="Kwon S.-W."/>
            <person name="Kim Y."/>
        </authorList>
    </citation>
    <scope>NUCLEOTIDE SEQUENCE</scope>
    <source>
        <strain evidence="5">KACC 23698</strain>
    </source>
</reference>
<dbReference type="Pfam" id="PF01315">
    <property type="entry name" value="Ald_Xan_dh_C"/>
    <property type="match status" value="1"/>
</dbReference>
<proteinExistence type="predicted"/>
<feature type="compositionally biased region" description="Basic and acidic residues" evidence="3">
    <location>
        <begin position="152"/>
        <end position="164"/>
    </location>
</feature>
<accession>A0AAU7JGR0</accession>
<dbReference type="EMBL" id="CP157484">
    <property type="protein sequence ID" value="XBO39571.1"/>
    <property type="molecule type" value="Genomic_DNA"/>
</dbReference>
<name>A0AAU7JGR0_9HYPH</name>
<evidence type="ECO:0000313" key="5">
    <source>
        <dbReference type="EMBL" id="XBO39571.1"/>
    </source>
</evidence>
<dbReference type="InterPro" id="IPR037165">
    <property type="entry name" value="AldOxase/xan_DH_Mopterin-bd_sf"/>
</dbReference>
<organism evidence="5">
    <name type="scientific">Alsobacter sp. KACC 23698</name>
    <dbReference type="NCBI Taxonomy" id="3149229"/>
    <lineage>
        <taxon>Bacteria</taxon>
        <taxon>Pseudomonadati</taxon>
        <taxon>Pseudomonadota</taxon>
        <taxon>Alphaproteobacteria</taxon>
        <taxon>Hyphomicrobiales</taxon>
        <taxon>Alsobacteraceae</taxon>
        <taxon>Alsobacter</taxon>
    </lineage>
</organism>
<dbReference type="PANTHER" id="PTHR11908:SF132">
    <property type="entry name" value="ALDEHYDE OXIDASE 1-RELATED"/>
    <property type="match status" value="1"/>
</dbReference>
<dbReference type="Pfam" id="PF20256">
    <property type="entry name" value="MoCoBD_2"/>
    <property type="match status" value="1"/>
</dbReference>
<feature type="region of interest" description="Disordered" evidence="3">
    <location>
        <begin position="142"/>
        <end position="167"/>
    </location>
</feature>
<evidence type="ECO:0000259" key="4">
    <source>
        <dbReference type="SMART" id="SM01008"/>
    </source>
</evidence>
<dbReference type="Gene3D" id="3.30.365.10">
    <property type="entry name" value="Aldehyde oxidase/xanthine dehydrogenase, molybdopterin binding domain"/>
    <property type="match status" value="4"/>
</dbReference>
<dbReference type="Pfam" id="PF02738">
    <property type="entry name" value="MoCoBD_1"/>
    <property type="match status" value="1"/>
</dbReference>
<keyword evidence="1" id="KW-0500">Molybdenum</keyword>
<evidence type="ECO:0000256" key="1">
    <source>
        <dbReference type="ARBA" id="ARBA00022505"/>
    </source>
</evidence>
<dbReference type="InterPro" id="IPR000674">
    <property type="entry name" value="Ald_Oxase/Xan_DH_a/b"/>
</dbReference>
<protein>
    <submittedName>
        <fullName evidence="5">Xanthine dehydrogenase family protein molybdopterin-binding subunit</fullName>
    </submittedName>
</protein>
<evidence type="ECO:0000256" key="2">
    <source>
        <dbReference type="ARBA" id="ARBA00023002"/>
    </source>
</evidence>
<feature type="domain" description="Aldehyde oxidase/xanthine dehydrogenase a/b hammerhead" evidence="4">
    <location>
        <begin position="26"/>
        <end position="140"/>
    </location>
</feature>
<dbReference type="InterPro" id="IPR016208">
    <property type="entry name" value="Ald_Oxase/xanthine_DH-like"/>
</dbReference>
<dbReference type="RefSeq" id="WP_406856415.1">
    <property type="nucleotide sequence ID" value="NZ_CP157484.1"/>
</dbReference>
<dbReference type="SUPFAM" id="SSF56003">
    <property type="entry name" value="Molybdenum cofactor-binding domain"/>
    <property type="match status" value="1"/>
</dbReference>
<dbReference type="SUPFAM" id="SSF54665">
    <property type="entry name" value="CO dehydrogenase molybdoprotein N-domain-like"/>
    <property type="match status" value="1"/>
</dbReference>
<dbReference type="PANTHER" id="PTHR11908">
    <property type="entry name" value="XANTHINE DEHYDROGENASE"/>
    <property type="match status" value="1"/>
</dbReference>
<dbReference type="AlphaFoldDB" id="A0AAU7JGR0"/>
<sequence>MVDAAPEPKVNMGQPAPRIDGRLKVTGAARYASDMPVANPAFAVLVTSPIAKGKVLSIDPASVLDMPGVLDVLTHQNASGEVKAATMISQGGTASTSIRPLETDQIFHDGQIVAMVVADTFEAARDAAYRLKARYFAERPSAGFDAPGAQERSAKDASEKHEDPQVGDAEQALATADVVVEGWYETPTQHHNPIELFTTTCLWSGAELTVHEPSQTVYGLRAGLAEQLGMDQQDIRIVSRFIGGAFGSKGAITPRTALVAIAARRLGRPVKLVTTRDQGYTVATYRAETRHHVRLGASRDGRLTALSHEGWEVTSRPDAYMVAGTDTTARMYKVPNVFTKVNIVHADRNTPGFMRSPPEVPYMFALESAMDELAFKLDMDPVELRRVNDTMNEPIKGLPYTSRSLMQCYDAAAEAFGWSGRDRRPGSMRDGDWLIGWGCATACYPTQLAPAAARVRYRPQGGVRVETAGHEIGTGAYTVVAQMASEKLGVPLEDVDVVMGDTQLPPAPVAGGSISTASVCSAVALACERIIGRLVARAEPQTTASVGGPGAGLSGWTIAQGKLIGPGGEFHDVGELFKALGAGAIEEYGEFVPHGSSPDALAGLYAGKSGITGGSRLKDRIQYAFGAEFVEVRVHARTREIRAPRLVGAFAAGHIMNPRTARSQLMGGLIWGLGSALHERTEIDVRAARYVNDNLAEYLIPVNADVAEVKVILLSEEDQLVNPSGIKGLGELGNVGTNAAVANAVHHATGKRIRSLPIRIEHLLDA</sequence>
<dbReference type="InterPro" id="IPR008274">
    <property type="entry name" value="AldOxase/xan_DH_MoCoBD1"/>
</dbReference>
<keyword evidence="2" id="KW-0560">Oxidoreductase</keyword>
<dbReference type="SMART" id="SM01008">
    <property type="entry name" value="Ald_Xan_dh_C"/>
    <property type="match status" value="1"/>
</dbReference>